<protein>
    <recommendedName>
        <fullName evidence="3">Saposin B-type domain-containing protein</fullName>
    </recommendedName>
</protein>
<feature type="non-terminal residue" evidence="1">
    <location>
        <position position="1"/>
    </location>
</feature>
<evidence type="ECO:0008006" key="3">
    <source>
        <dbReference type="Google" id="ProtNLM"/>
    </source>
</evidence>
<feature type="non-terminal residue" evidence="1">
    <location>
        <position position="114"/>
    </location>
</feature>
<reference evidence="1 2" key="1">
    <citation type="submission" date="2020-02" db="EMBL/GenBank/DDBJ databases">
        <title>Draft genome sequence of Haematococcus lacustris strain NIES-144.</title>
        <authorList>
            <person name="Morimoto D."/>
            <person name="Nakagawa S."/>
            <person name="Yoshida T."/>
            <person name="Sawayama S."/>
        </authorList>
    </citation>
    <scope>NUCLEOTIDE SEQUENCE [LARGE SCALE GENOMIC DNA]</scope>
    <source>
        <strain evidence="1 2">NIES-144</strain>
    </source>
</reference>
<comment type="caution">
    <text evidence="1">The sequence shown here is derived from an EMBL/GenBank/DDBJ whole genome shotgun (WGS) entry which is preliminary data.</text>
</comment>
<gene>
    <name evidence="1" type="ORF">HaLaN_23113</name>
</gene>
<evidence type="ECO:0000313" key="2">
    <source>
        <dbReference type="Proteomes" id="UP000485058"/>
    </source>
</evidence>
<name>A0A699ZQU6_HAELA</name>
<dbReference type="SUPFAM" id="SSF47862">
    <property type="entry name" value="Saposin"/>
    <property type="match status" value="1"/>
</dbReference>
<proteinExistence type="predicted"/>
<dbReference type="Proteomes" id="UP000485058">
    <property type="component" value="Unassembled WGS sequence"/>
</dbReference>
<sequence length="114" mass="12032">MILYPAWPVLQINEFDARICPSLGPGSAEQCQAAAEALLPVAIEYLRQSTSPAQLCAASGVCATHPLQASRAQACTVLPPELAATCTDLVTNYGSLLMGLVEQLDPAEVVNYTK</sequence>
<dbReference type="PANTHER" id="PTHR11480">
    <property type="entry name" value="SAPOSIN-RELATED"/>
    <property type="match status" value="1"/>
</dbReference>
<organism evidence="1 2">
    <name type="scientific">Haematococcus lacustris</name>
    <name type="common">Green alga</name>
    <name type="synonym">Haematococcus pluvialis</name>
    <dbReference type="NCBI Taxonomy" id="44745"/>
    <lineage>
        <taxon>Eukaryota</taxon>
        <taxon>Viridiplantae</taxon>
        <taxon>Chlorophyta</taxon>
        <taxon>core chlorophytes</taxon>
        <taxon>Chlorophyceae</taxon>
        <taxon>CS clade</taxon>
        <taxon>Chlamydomonadales</taxon>
        <taxon>Haematococcaceae</taxon>
        <taxon>Haematococcus</taxon>
    </lineage>
</organism>
<accession>A0A699ZQU6</accession>
<dbReference type="InterPro" id="IPR011001">
    <property type="entry name" value="Saposin-like"/>
</dbReference>
<dbReference type="Gene3D" id="1.10.225.10">
    <property type="entry name" value="Saposin-like"/>
    <property type="match status" value="2"/>
</dbReference>
<dbReference type="InterPro" id="IPR051428">
    <property type="entry name" value="Sphingo_Act-Surfact_Prot"/>
</dbReference>
<keyword evidence="2" id="KW-1185">Reference proteome</keyword>
<evidence type="ECO:0000313" key="1">
    <source>
        <dbReference type="EMBL" id="GFH25187.1"/>
    </source>
</evidence>
<dbReference type="AlphaFoldDB" id="A0A699ZQU6"/>
<dbReference type="EMBL" id="BLLF01002744">
    <property type="protein sequence ID" value="GFH25187.1"/>
    <property type="molecule type" value="Genomic_DNA"/>
</dbReference>